<name>A0ABP8DF41_9ACTN</name>
<reference evidence="3" key="1">
    <citation type="journal article" date="2019" name="Int. J. Syst. Evol. Microbiol.">
        <title>The Global Catalogue of Microorganisms (GCM) 10K type strain sequencing project: providing services to taxonomists for standard genome sequencing and annotation.</title>
        <authorList>
            <consortium name="The Broad Institute Genomics Platform"/>
            <consortium name="The Broad Institute Genome Sequencing Center for Infectious Disease"/>
            <person name="Wu L."/>
            <person name="Ma J."/>
        </authorList>
    </citation>
    <scope>NUCLEOTIDE SEQUENCE [LARGE SCALE GENOMIC DNA]</scope>
    <source>
        <strain evidence="3">JCM 17441</strain>
    </source>
</reference>
<dbReference type="Gene3D" id="2.60.40.10">
    <property type="entry name" value="Immunoglobulins"/>
    <property type="match status" value="2"/>
</dbReference>
<feature type="signal peptide" evidence="1">
    <location>
        <begin position="1"/>
        <end position="24"/>
    </location>
</feature>
<dbReference type="Proteomes" id="UP001500620">
    <property type="component" value="Unassembled WGS sequence"/>
</dbReference>
<evidence type="ECO:0008006" key="4">
    <source>
        <dbReference type="Google" id="ProtNLM"/>
    </source>
</evidence>
<dbReference type="SUPFAM" id="SSF49265">
    <property type="entry name" value="Fibronectin type III"/>
    <property type="match status" value="1"/>
</dbReference>
<proteinExistence type="predicted"/>
<protein>
    <recommendedName>
        <fullName evidence="4">Fibronectin type III domain-containing protein</fullName>
    </recommendedName>
</protein>
<evidence type="ECO:0000313" key="3">
    <source>
        <dbReference type="Proteomes" id="UP001500620"/>
    </source>
</evidence>
<keyword evidence="3" id="KW-1185">Reference proteome</keyword>
<dbReference type="InterPro" id="IPR013783">
    <property type="entry name" value="Ig-like_fold"/>
</dbReference>
<comment type="caution">
    <text evidence="2">The sequence shown here is derived from an EMBL/GenBank/DDBJ whole genome shotgun (WGS) entry which is preliminary data.</text>
</comment>
<accession>A0ABP8DF41</accession>
<evidence type="ECO:0000256" key="1">
    <source>
        <dbReference type="SAM" id="SignalP"/>
    </source>
</evidence>
<gene>
    <name evidence="2" type="ORF">GCM10022255_059410</name>
</gene>
<dbReference type="InterPro" id="IPR036116">
    <property type="entry name" value="FN3_sf"/>
</dbReference>
<keyword evidence="1" id="KW-0732">Signal</keyword>
<evidence type="ECO:0000313" key="2">
    <source>
        <dbReference type="EMBL" id="GAA4254494.1"/>
    </source>
</evidence>
<sequence length="229" mass="23440">MGAAIAACAVTFAFVVAAAPSAQAASTVRLTPAADTIAPTVPGAFGGSINCALVLTLHWTASTDNVGVIGYDVYRSVNNAPFTFVRTTSTTSFTESLLGVVKYQVRARDAAGNVSGFTAVANIVPPPCPAPQDRQPPTTPGAITLSITCALVVTLNWGASTDNVRVIGYDVYRSINNGPFTSVATTPTTSFTDSLLGIAKYQVRARDTSGNVSAFTAAVLAVPPPCPAP</sequence>
<feature type="chain" id="PRO_5045038627" description="Fibronectin type III domain-containing protein" evidence="1">
    <location>
        <begin position="25"/>
        <end position="229"/>
    </location>
</feature>
<organism evidence="2 3">
    <name type="scientific">Dactylosporangium darangshiense</name>
    <dbReference type="NCBI Taxonomy" id="579108"/>
    <lineage>
        <taxon>Bacteria</taxon>
        <taxon>Bacillati</taxon>
        <taxon>Actinomycetota</taxon>
        <taxon>Actinomycetes</taxon>
        <taxon>Micromonosporales</taxon>
        <taxon>Micromonosporaceae</taxon>
        <taxon>Dactylosporangium</taxon>
    </lineage>
</organism>
<dbReference type="EMBL" id="BAABAT010000018">
    <property type="protein sequence ID" value="GAA4254494.1"/>
    <property type="molecule type" value="Genomic_DNA"/>
</dbReference>